<sequence>MSLPTDSLPPTSGRRLAGHLSELRAKWGWFVALGLLMIVAGFIALGSIYTLAVGTLVSVLYIGAMMAVAGIAQIFHAFQVKGWGAFLFWLLEGVLYLAGGAIAFANPTLAASVLTLLLGVALTVGGLFRLFAAINLRPAAGWGWVAFSAAIAILLGFEIITRWPINSEWILGLFLGVNLVFNGLSTLMLGLRLKK</sequence>
<feature type="transmembrane region" description="Helical" evidence="1">
    <location>
        <begin position="58"/>
        <end position="78"/>
    </location>
</feature>
<keyword evidence="1" id="KW-0812">Transmembrane</keyword>
<dbReference type="Pfam" id="PF03729">
    <property type="entry name" value="DUF308"/>
    <property type="match status" value="1"/>
</dbReference>
<dbReference type="GO" id="GO:0005886">
    <property type="term" value="C:plasma membrane"/>
    <property type="evidence" value="ECO:0007669"/>
    <property type="project" value="TreeGrafter"/>
</dbReference>
<dbReference type="InterPro" id="IPR052712">
    <property type="entry name" value="Acid_resist_chaperone_HdeD"/>
</dbReference>
<feature type="transmembrane region" description="Helical" evidence="1">
    <location>
        <begin position="85"/>
        <end position="105"/>
    </location>
</feature>
<dbReference type="Proteomes" id="UP000248887">
    <property type="component" value="Unassembled WGS sequence"/>
</dbReference>
<protein>
    <submittedName>
        <fullName evidence="2">HdeD protein</fullName>
    </submittedName>
</protein>
<feature type="transmembrane region" description="Helical" evidence="1">
    <location>
        <begin position="139"/>
        <end position="157"/>
    </location>
</feature>
<dbReference type="EMBL" id="QFQD01000078">
    <property type="protein sequence ID" value="PZQ79756.1"/>
    <property type="molecule type" value="Genomic_DNA"/>
</dbReference>
<accession>A0A2W5QRZ4</accession>
<feature type="transmembrane region" description="Helical" evidence="1">
    <location>
        <begin position="111"/>
        <end position="132"/>
    </location>
</feature>
<feature type="transmembrane region" description="Helical" evidence="1">
    <location>
        <begin position="29"/>
        <end position="52"/>
    </location>
</feature>
<proteinExistence type="predicted"/>
<keyword evidence="1" id="KW-0472">Membrane</keyword>
<name>A0A2W5QRZ4_ANCNO</name>
<comment type="caution">
    <text evidence="2">The sequence shown here is derived from an EMBL/GenBank/DDBJ whole genome shotgun (WGS) entry which is preliminary data.</text>
</comment>
<dbReference type="AlphaFoldDB" id="A0A2W5QRZ4"/>
<dbReference type="PANTHER" id="PTHR34989:SF1">
    <property type="entry name" value="PROTEIN HDED"/>
    <property type="match status" value="1"/>
</dbReference>
<evidence type="ECO:0000313" key="3">
    <source>
        <dbReference type="Proteomes" id="UP000248887"/>
    </source>
</evidence>
<evidence type="ECO:0000313" key="2">
    <source>
        <dbReference type="EMBL" id="PZQ79756.1"/>
    </source>
</evidence>
<dbReference type="InterPro" id="IPR005325">
    <property type="entry name" value="DUF308_memb"/>
</dbReference>
<dbReference type="PANTHER" id="PTHR34989">
    <property type="entry name" value="PROTEIN HDED"/>
    <property type="match status" value="1"/>
</dbReference>
<evidence type="ECO:0000256" key="1">
    <source>
        <dbReference type="SAM" id="Phobius"/>
    </source>
</evidence>
<feature type="transmembrane region" description="Helical" evidence="1">
    <location>
        <begin position="169"/>
        <end position="191"/>
    </location>
</feature>
<gene>
    <name evidence="2" type="ORF">DI549_19180</name>
</gene>
<organism evidence="2 3">
    <name type="scientific">Ancylobacter novellus</name>
    <name type="common">Thiobacillus novellus</name>
    <dbReference type="NCBI Taxonomy" id="921"/>
    <lineage>
        <taxon>Bacteria</taxon>
        <taxon>Pseudomonadati</taxon>
        <taxon>Pseudomonadota</taxon>
        <taxon>Alphaproteobacteria</taxon>
        <taxon>Hyphomicrobiales</taxon>
        <taxon>Xanthobacteraceae</taxon>
        <taxon>Ancylobacter</taxon>
    </lineage>
</organism>
<reference evidence="2 3" key="1">
    <citation type="submission" date="2017-08" db="EMBL/GenBank/DDBJ databases">
        <title>Infants hospitalized years apart are colonized by the same room-sourced microbial strains.</title>
        <authorList>
            <person name="Brooks B."/>
            <person name="Olm M.R."/>
            <person name="Firek B.A."/>
            <person name="Baker R."/>
            <person name="Thomas B.C."/>
            <person name="Morowitz M.J."/>
            <person name="Banfield J.F."/>
        </authorList>
    </citation>
    <scope>NUCLEOTIDE SEQUENCE [LARGE SCALE GENOMIC DNA]</scope>
    <source>
        <strain evidence="2">S2_005_001_R2_27</strain>
    </source>
</reference>
<keyword evidence="1" id="KW-1133">Transmembrane helix</keyword>